<evidence type="ECO:0000313" key="3">
    <source>
        <dbReference type="Proteomes" id="UP000275571"/>
    </source>
</evidence>
<dbReference type="AlphaFoldDB" id="A0A386PMC5"/>
<protein>
    <submittedName>
        <fullName evidence="2">Uncharacterized protein</fullName>
    </submittedName>
</protein>
<sequence length="89" mass="10508">MLSFIIFSPELCLAILTINYLLYEKFKILHNLIITTKIFQIIMGIMLFILGYSLRLYVYQISLFHLLGIVIIYAIFNSMILFLIKIKDK</sequence>
<keyword evidence="1" id="KW-0812">Transmembrane</keyword>
<dbReference type="OrthoDB" id="352325at2"/>
<gene>
    <name evidence="2" type="ORF">DB313_01840</name>
</gene>
<proteinExistence type="predicted"/>
<accession>A0A386PMC5</accession>
<dbReference type="Proteomes" id="UP000275571">
    <property type="component" value="Chromosome"/>
</dbReference>
<keyword evidence="3" id="KW-1185">Reference proteome</keyword>
<reference evidence="2 3" key="1">
    <citation type="journal article" date="2018" name="Infect. Genet. Evol.">
        <title>Genome-wide analysis of Borrelia turcica and 'Candidatus Borrelia tachyglossi' shows relapsing fever-like genomes with unique genomic links to Lyme disease Borrelia.</title>
        <authorList>
            <person name="Gofton A.W."/>
            <person name="Margos G."/>
            <person name="Fingerle V."/>
            <person name="Hepner S."/>
            <person name="Loh S.M."/>
            <person name="Ryan U."/>
            <person name="Irwin P."/>
            <person name="Oskam C.L."/>
        </authorList>
    </citation>
    <scope>NUCLEOTIDE SEQUENCE [LARGE SCALE GENOMIC DNA]</scope>
    <source>
        <strain evidence="2 3">IST7</strain>
    </source>
</reference>
<name>A0A386PMC5_9SPIR</name>
<dbReference type="KEGG" id="btur:DB313_01840"/>
<feature type="transmembrane region" description="Helical" evidence="1">
    <location>
        <begin position="6"/>
        <end position="26"/>
    </location>
</feature>
<keyword evidence="1" id="KW-0472">Membrane</keyword>
<keyword evidence="1" id="KW-1133">Transmembrane helix</keyword>
<feature type="transmembrane region" description="Helical" evidence="1">
    <location>
        <begin position="38"/>
        <end position="58"/>
    </location>
</feature>
<feature type="transmembrane region" description="Helical" evidence="1">
    <location>
        <begin position="64"/>
        <end position="84"/>
    </location>
</feature>
<evidence type="ECO:0000256" key="1">
    <source>
        <dbReference type="SAM" id="Phobius"/>
    </source>
</evidence>
<organism evidence="2 3">
    <name type="scientific">Borrelia turcica IST7</name>
    <dbReference type="NCBI Taxonomy" id="1104446"/>
    <lineage>
        <taxon>Bacteria</taxon>
        <taxon>Pseudomonadati</taxon>
        <taxon>Spirochaetota</taxon>
        <taxon>Spirochaetia</taxon>
        <taxon>Spirochaetales</taxon>
        <taxon>Borreliaceae</taxon>
        <taxon>Borrelia</taxon>
    </lineage>
</organism>
<dbReference type="EMBL" id="CP028884">
    <property type="protein sequence ID" value="AYE36736.1"/>
    <property type="molecule type" value="Genomic_DNA"/>
</dbReference>
<evidence type="ECO:0000313" key="2">
    <source>
        <dbReference type="EMBL" id="AYE36736.1"/>
    </source>
</evidence>